<feature type="domain" description="DUF6589" evidence="2">
    <location>
        <begin position="52"/>
        <end position="218"/>
    </location>
</feature>
<sequence length="530" mass="58263">MLPLHNVTDDDLKCSKEMWVKAAANPEVPQNQVLRVTMKDLSTLYPEPDHPSGSTRDDRFNAWKILEALIMYSPESLQKHHVNLGDLEVVDPIPLQQTSQVPHRTLDIAPSTAAQNAKALKAFFKQAGIGDCAENPHVRDLEDNVVLVFGDLLTGEWIRSLLESRSEEKTLWQHLQFVVYVMGLFHLKMACADAIWCIFIQPKGACNDNNSLINHVDCWQIVIERRKFASLEDFAKSDPSFDTLRQLSEEIAAEFVGSTDMFELIQQGRETERDKVISGEWKACSCSGCLFFKAAESTSKKGAFQAVDWLVEHNNLYIKSPLIEVYKNTGCTTNYIVPNVLGIGQSIAMTKKEVAGAVEGFGENAQDVEDVEMYEDVNTDFEMADKLDGQEVNCGAGVEEGTNVGEDGKGEEGGELEVKDDGNLDINVRTSDWKGRQVQKDSRSEGRCLHREQLCFARGFLAGCGVMLASEGSIAKEELRVLAARGAAGIEESAAVFGGGRGDSWSPGVISPGLTLDLPIVKVKLISGGT</sequence>
<feature type="region of interest" description="Disordered" evidence="1">
    <location>
        <begin position="397"/>
        <end position="418"/>
    </location>
</feature>
<evidence type="ECO:0000256" key="1">
    <source>
        <dbReference type="SAM" id="MobiDB-lite"/>
    </source>
</evidence>
<feature type="compositionally biased region" description="Basic and acidic residues" evidence="1">
    <location>
        <begin position="406"/>
        <end position="418"/>
    </location>
</feature>
<dbReference type="Proteomes" id="UP000807353">
    <property type="component" value="Unassembled WGS sequence"/>
</dbReference>
<dbReference type="Pfam" id="PF20231">
    <property type="entry name" value="DUF6589"/>
    <property type="match status" value="1"/>
</dbReference>
<accession>A0A9P5YI08</accession>
<proteinExistence type="predicted"/>
<evidence type="ECO:0000313" key="4">
    <source>
        <dbReference type="Proteomes" id="UP000807353"/>
    </source>
</evidence>
<dbReference type="InterPro" id="IPR046496">
    <property type="entry name" value="DUF6589"/>
</dbReference>
<gene>
    <name evidence="3" type="ORF">BDZ94DRAFT_1294484</name>
</gene>
<evidence type="ECO:0000259" key="2">
    <source>
        <dbReference type="Pfam" id="PF20231"/>
    </source>
</evidence>
<evidence type="ECO:0000313" key="3">
    <source>
        <dbReference type="EMBL" id="KAF9467975.1"/>
    </source>
</evidence>
<organism evidence="3 4">
    <name type="scientific">Collybia nuda</name>
    <dbReference type="NCBI Taxonomy" id="64659"/>
    <lineage>
        <taxon>Eukaryota</taxon>
        <taxon>Fungi</taxon>
        <taxon>Dikarya</taxon>
        <taxon>Basidiomycota</taxon>
        <taxon>Agaricomycotina</taxon>
        <taxon>Agaricomycetes</taxon>
        <taxon>Agaricomycetidae</taxon>
        <taxon>Agaricales</taxon>
        <taxon>Tricholomatineae</taxon>
        <taxon>Clitocybaceae</taxon>
        <taxon>Collybia</taxon>
    </lineage>
</organism>
<protein>
    <recommendedName>
        <fullName evidence="2">DUF6589 domain-containing protein</fullName>
    </recommendedName>
</protein>
<comment type="caution">
    <text evidence="3">The sequence shown here is derived from an EMBL/GenBank/DDBJ whole genome shotgun (WGS) entry which is preliminary data.</text>
</comment>
<reference evidence="3" key="1">
    <citation type="submission" date="2020-11" db="EMBL/GenBank/DDBJ databases">
        <authorList>
            <consortium name="DOE Joint Genome Institute"/>
            <person name="Ahrendt S."/>
            <person name="Riley R."/>
            <person name="Andreopoulos W."/>
            <person name="Labutti K."/>
            <person name="Pangilinan J."/>
            <person name="Ruiz-Duenas F.J."/>
            <person name="Barrasa J.M."/>
            <person name="Sanchez-Garcia M."/>
            <person name="Camarero S."/>
            <person name="Miyauchi S."/>
            <person name="Serrano A."/>
            <person name="Linde D."/>
            <person name="Babiker R."/>
            <person name="Drula E."/>
            <person name="Ayuso-Fernandez I."/>
            <person name="Pacheco R."/>
            <person name="Padilla G."/>
            <person name="Ferreira P."/>
            <person name="Barriuso J."/>
            <person name="Kellner H."/>
            <person name="Castanera R."/>
            <person name="Alfaro M."/>
            <person name="Ramirez L."/>
            <person name="Pisabarro A.G."/>
            <person name="Kuo A."/>
            <person name="Tritt A."/>
            <person name="Lipzen A."/>
            <person name="He G."/>
            <person name="Yan M."/>
            <person name="Ng V."/>
            <person name="Cullen D."/>
            <person name="Martin F."/>
            <person name="Rosso M.-N."/>
            <person name="Henrissat B."/>
            <person name="Hibbett D."/>
            <person name="Martinez A.T."/>
            <person name="Grigoriev I.V."/>
        </authorList>
    </citation>
    <scope>NUCLEOTIDE SEQUENCE</scope>
    <source>
        <strain evidence="3">CBS 247.69</strain>
    </source>
</reference>
<dbReference type="OrthoDB" id="4743193at2759"/>
<keyword evidence="4" id="KW-1185">Reference proteome</keyword>
<name>A0A9P5YI08_9AGAR</name>
<dbReference type="AlphaFoldDB" id="A0A9P5YI08"/>
<dbReference type="EMBL" id="MU150234">
    <property type="protein sequence ID" value="KAF9467975.1"/>
    <property type="molecule type" value="Genomic_DNA"/>
</dbReference>